<reference evidence="1 2" key="1">
    <citation type="journal article" date="2017" name="BMC Genomics">
        <title>Comparative genomic and phylogenomic analyses of the Bifidobacteriaceae family.</title>
        <authorList>
            <person name="Lugli G.A."/>
            <person name="Milani C."/>
            <person name="Turroni F."/>
            <person name="Duranti S."/>
            <person name="Mancabelli L."/>
            <person name="Mangifesta M."/>
            <person name="Ferrario C."/>
            <person name="Modesto M."/>
            <person name="Mattarelli P."/>
            <person name="Jiri K."/>
            <person name="van Sinderen D."/>
            <person name="Ventura M."/>
        </authorList>
    </citation>
    <scope>NUCLEOTIDE SEQUENCE [LARGE SCALE GENOMIC DNA]</scope>
    <source>
        <strain evidence="1 2">LMG 28769</strain>
    </source>
</reference>
<gene>
    <name evidence="1" type="ORF">BAQU_0823</name>
</gene>
<proteinExistence type="predicted"/>
<evidence type="ECO:0008006" key="3">
    <source>
        <dbReference type="Google" id="ProtNLM"/>
    </source>
</evidence>
<evidence type="ECO:0000313" key="2">
    <source>
        <dbReference type="Proteomes" id="UP000216451"/>
    </source>
</evidence>
<comment type="caution">
    <text evidence="1">The sequence shown here is derived from an EMBL/GenBank/DDBJ whole genome shotgun (WGS) entry which is preliminary data.</text>
</comment>
<organism evidence="1 2">
    <name type="scientific">Bifidobacterium aquikefiri</name>
    <dbReference type="NCBI Taxonomy" id="1653207"/>
    <lineage>
        <taxon>Bacteria</taxon>
        <taxon>Bacillati</taxon>
        <taxon>Actinomycetota</taxon>
        <taxon>Actinomycetes</taxon>
        <taxon>Bifidobacteriales</taxon>
        <taxon>Bifidobacteriaceae</taxon>
        <taxon>Bifidobacterium</taxon>
    </lineage>
</organism>
<dbReference type="NCBIfam" id="TIGR04255">
    <property type="entry name" value="sporadTIGR04255"/>
    <property type="match status" value="1"/>
</dbReference>
<evidence type="ECO:0000313" key="1">
    <source>
        <dbReference type="EMBL" id="OZG66751.1"/>
    </source>
</evidence>
<dbReference type="RefSeq" id="WP_094693038.1">
    <property type="nucleotide sequence ID" value="NZ_JBDNSG010000001.1"/>
</dbReference>
<dbReference type="InterPro" id="IPR026349">
    <property type="entry name" value="CHP04255"/>
</dbReference>
<accession>A0A261G5P4</accession>
<keyword evidence="2" id="KW-1185">Reference proteome</keyword>
<dbReference type="AlphaFoldDB" id="A0A261G5P4"/>
<protein>
    <recommendedName>
        <fullName evidence="3">TIGR04255 family protein</fullName>
    </recommendedName>
</protein>
<dbReference type="OrthoDB" id="148859at2"/>
<dbReference type="EMBL" id="MWXA01000005">
    <property type="protein sequence ID" value="OZG66751.1"/>
    <property type="molecule type" value="Genomic_DNA"/>
</dbReference>
<sequence>METASIVKNAPLIKSQCVLRWNKVEADSALDPHEFKTTFAKFHVEGITDLDSEWMIPRRMVERVPHNRPFYHLFYSFKEIGVDVALAHNEVRISSDNSYQTWVDFRDEIDLVVNVLSAVLGKGDHHIDLIRLQYVDAFRRDILRGKSPADFVEDDLGITITLPHRLSITTGQFTTLSTFIDYLAEIDESTDFKLSIGEAKIDPDENVAICDTTVIRKQRCSFDSISGILNLMHDVSHDFFIRLIQPISNRFE</sequence>
<dbReference type="GeneID" id="98295491"/>
<name>A0A261G5P4_9BIFI</name>
<dbReference type="Proteomes" id="UP000216451">
    <property type="component" value="Unassembled WGS sequence"/>
</dbReference>